<reference evidence="2 3" key="1">
    <citation type="journal article" date="2021" name="MBio">
        <title>A New Model Trypanosomatid, Novymonas esmeraldas: Genomic Perception of Its 'Candidatus Pandoraea novymonadis' Endosymbiont.</title>
        <authorList>
            <person name="Zakharova A."/>
            <person name="Saura A."/>
            <person name="Butenko A."/>
            <person name="Podesvova L."/>
            <person name="Warmusova S."/>
            <person name="Kostygov A.Y."/>
            <person name="Nenarokova A."/>
            <person name="Lukes J."/>
            <person name="Opperdoes F.R."/>
            <person name="Yurchenko V."/>
        </authorList>
    </citation>
    <scope>NUCLEOTIDE SEQUENCE [LARGE SCALE GENOMIC DNA]</scope>
    <source>
        <strain evidence="2 3">E262AT.01</strain>
    </source>
</reference>
<dbReference type="EMBL" id="JAECZO010000008">
    <property type="protein sequence ID" value="KAK7200803.1"/>
    <property type="molecule type" value="Genomic_DNA"/>
</dbReference>
<feature type="region of interest" description="Disordered" evidence="1">
    <location>
        <begin position="1"/>
        <end position="107"/>
    </location>
</feature>
<feature type="compositionally biased region" description="Low complexity" evidence="1">
    <location>
        <begin position="347"/>
        <end position="356"/>
    </location>
</feature>
<protein>
    <submittedName>
        <fullName evidence="2">Uncharacterized protein</fullName>
    </submittedName>
</protein>
<organism evidence="2 3">
    <name type="scientific">Novymonas esmeraldas</name>
    <dbReference type="NCBI Taxonomy" id="1808958"/>
    <lineage>
        <taxon>Eukaryota</taxon>
        <taxon>Discoba</taxon>
        <taxon>Euglenozoa</taxon>
        <taxon>Kinetoplastea</taxon>
        <taxon>Metakinetoplastina</taxon>
        <taxon>Trypanosomatida</taxon>
        <taxon>Trypanosomatidae</taxon>
        <taxon>Novymonas</taxon>
    </lineage>
</organism>
<feature type="region of interest" description="Disordered" evidence="1">
    <location>
        <begin position="571"/>
        <end position="598"/>
    </location>
</feature>
<feature type="region of interest" description="Disordered" evidence="1">
    <location>
        <begin position="734"/>
        <end position="760"/>
    </location>
</feature>
<comment type="caution">
    <text evidence="2">The sequence shown here is derived from an EMBL/GenBank/DDBJ whole genome shotgun (WGS) entry which is preliminary data.</text>
</comment>
<evidence type="ECO:0000313" key="3">
    <source>
        <dbReference type="Proteomes" id="UP001430356"/>
    </source>
</evidence>
<feature type="compositionally biased region" description="Polar residues" evidence="1">
    <location>
        <begin position="391"/>
        <end position="401"/>
    </location>
</feature>
<dbReference type="AlphaFoldDB" id="A0AAW0F3I3"/>
<feature type="compositionally biased region" description="Low complexity" evidence="1">
    <location>
        <begin position="751"/>
        <end position="760"/>
    </location>
</feature>
<keyword evidence="3" id="KW-1185">Reference proteome</keyword>
<name>A0AAW0F3I3_9TRYP</name>
<dbReference type="Proteomes" id="UP001430356">
    <property type="component" value="Unassembled WGS sequence"/>
</dbReference>
<evidence type="ECO:0000313" key="2">
    <source>
        <dbReference type="EMBL" id="KAK7200803.1"/>
    </source>
</evidence>
<proteinExistence type="predicted"/>
<feature type="region of interest" description="Disordered" evidence="1">
    <location>
        <begin position="338"/>
        <end position="403"/>
    </location>
</feature>
<accession>A0AAW0F3I3</accession>
<evidence type="ECO:0000256" key="1">
    <source>
        <dbReference type="SAM" id="MobiDB-lite"/>
    </source>
</evidence>
<feature type="compositionally biased region" description="Low complexity" evidence="1">
    <location>
        <begin position="48"/>
        <end position="93"/>
    </location>
</feature>
<feature type="compositionally biased region" description="Basic and acidic residues" evidence="1">
    <location>
        <begin position="379"/>
        <end position="390"/>
    </location>
</feature>
<feature type="compositionally biased region" description="Basic and acidic residues" evidence="1">
    <location>
        <begin position="583"/>
        <end position="592"/>
    </location>
</feature>
<feature type="compositionally biased region" description="Basic residues" evidence="1">
    <location>
        <begin position="1"/>
        <end position="11"/>
    </location>
</feature>
<sequence>MDTKSRSRSLKGTRNSTAAPDSKPLPGVSASASATRGRPSPPASANSQTQRGGRASRAGAASSTRSSSPSSRPVTSQQQQQQGKRQRSSSSSPERLRGKGGSVGPSATVSQISADALATINHALFTQANLTVKQVRSRMLKEYLQAHAAGARKIENEWAAEHQSIWQSFLDSSYAPHSREIQRLVDYVGQVESTCRQKLRHAETVTHCALDGIQHLAQRITDVGTQVRHGTSVLEEEPDALLHPPGAAPRQSLLGSGVGGSAVGTADERGHPVREVSGVEAVLSDPHPPAFRISQADRDERERLRHVFGSVLASISGGVAEPGEGRVDDSSLSTLPASRAARGLPTSSHSESSPLSVRHGEEESLAPFAACSSPIPHPTRREPRPDESVHTDASGTDSSVADLQAERTQRVLDLERELDALGAAFVLLMNRVQVRHQQYQHKIIAQQAALDAQATRLKVADDVLRDTVDQGQIESLSAVVAVQQLSRELRGRMEVSEANMDAALKALIEQSAEVCFDNDVLHEYDSLAIKKETCLYAFMSRMERQVVEQADVLRLAQDGVVHIWQLQQQRQRHEQSATATSDAEPRRTDSGDRTIVTPLPPPYAARLEACDRATLLKLLTRLTKQCPDATRHVVGALDEQDAFCAAHPDEAAAVREDLARTAAVVQLLQRLDEEGRLHSTTHHTNEALALRIRRLVEQYDAYIDFNYDYARALARQADAERRLYAPDTVALFDPRTPVPGQRSHHGHESSGATTAAAGRVGAVKTPTKKWDGRGVAAEPTKRDAPAPAALPYLSLWLSKQQELRRRQYETGAMITGAGSTSIGTVVGYLERHPPRLTAPAVAAQAGVIGASHLEPGWPQSTTRSRLQTAISASASSCASASLPAPPVPPRKGLVSYVLSTYGAAPEPQRASPTGRSEKSSVAMAFRDGDHQFIQRERELFVQMD</sequence>
<gene>
    <name evidence="2" type="ORF">NESM_000138700</name>
</gene>
<feature type="region of interest" description="Disordered" evidence="1">
    <location>
        <begin position="244"/>
        <end position="270"/>
    </location>
</feature>